<name>A0A8H3YGZ6_9TREE</name>
<dbReference type="GO" id="GO:0003678">
    <property type="term" value="F:DNA helicase activity"/>
    <property type="evidence" value="ECO:0007669"/>
    <property type="project" value="UniProtKB-EC"/>
</dbReference>
<feature type="region of interest" description="Disordered" evidence="12">
    <location>
        <begin position="173"/>
        <end position="490"/>
    </location>
</feature>
<evidence type="ECO:0000256" key="7">
    <source>
        <dbReference type="ARBA" id="ARBA00022840"/>
    </source>
</evidence>
<dbReference type="GO" id="GO:0016887">
    <property type="term" value="F:ATP hydrolysis activity"/>
    <property type="evidence" value="ECO:0007669"/>
    <property type="project" value="TreeGrafter"/>
</dbReference>
<evidence type="ECO:0000256" key="8">
    <source>
        <dbReference type="ARBA" id="ARBA00022853"/>
    </source>
</evidence>
<feature type="compositionally biased region" description="Basic and acidic residues" evidence="12">
    <location>
        <begin position="427"/>
        <end position="446"/>
    </location>
</feature>
<dbReference type="InterPro" id="IPR038718">
    <property type="entry name" value="SNF2-like_sf"/>
</dbReference>
<gene>
    <name evidence="15" type="ORF">NliqN6_5812</name>
</gene>
<dbReference type="SMART" id="SM00490">
    <property type="entry name" value="HELICc"/>
    <property type="match status" value="1"/>
</dbReference>
<dbReference type="CDD" id="cd18003">
    <property type="entry name" value="DEXQc_SRCAP"/>
    <property type="match status" value="1"/>
</dbReference>
<feature type="domain" description="Helicase C-terminal" evidence="14">
    <location>
        <begin position="2137"/>
        <end position="2287"/>
    </location>
</feature>
<evidence type="ECO:0000256" key="6">
    <source>
        <dbReference type="ARBA" id="ARBA00022806"/>
    </source>
</evidence>
<dbReference type="InterPro" id="IPR000330">
    <property type="entry name" value="SNF2_N"/>
</dbReference>
<feature type="region of interest" description="Disordered" evidence="12">
    <location>
        <begin position="1"/>
        <end position="135"/>
    </location>
</feature>
<dbReference type="SUPFAM" id="SSF52540">
    <property type="entry name" value="P-loop containing nucleoside triphosphate hydrolases"/>
    <property type="match status" value="2"/>
</dbReference>
<evidence type="ECO:0000259" key="14">
    <source>
        <dbReference type="PROSITE" id="PS51194"/>
    </source>
</evidence>
<evidence type="ECO:0000256" key="9">
    <source>
        <dbReference type="ARBA" id="ARBA00023125"/>
    </source>
</evidence>
<dbReference type="InterPro" id="IPR027417">
    <property type="entry name" value="P-loop_NTPase"/>
</dbReference>
<keyword evidence="11" id="KW-0539">Nucleus</keyword>
<dbReference type="InterPro" id="IPR049730">
    <property type="entry name" value="SNF2/RAD54-like_C"/>
</dbReference>
<dbReference type="PANTHER" id="PTHR45685:SF1">
    <property type="entry name" value="HELICASE SRCAP"/>
    <property type="match status" value="1"/>
</dbReference>
<feature type="region of interest" description="Disordered" evidence="12">
    <location>
        <begin position="1543"/>
        <end position="1596"/>
    </location>
</feature>
<feature type="region of interest" description="Disordered" evidence="12">
    <location>
        <begin position="1068"/>
        <end position="1105"/>
    </location>
</feature>
<dbReference type="PROSITE" id="PS51192">
    <property type="entry name" value="HELICASE_ATP_BIND_1"/>
    <property type="match status" value="1"/>
</dbReference>
<dbReference type="OrthoDB" id="372624at2759"/>
<feature type="compositionally biased region" description="Basic and acidic residues" evidence="12">
    <location>
        <begin position="309"/>
        <end position="332"/>
    </location>
</feature>
<feature type="compositionally biased region" description="Polar residues" evidence="12">
    <location>
        <begin position="228"/>
        <end position="240"/>
    </location>
</feature>
<dbReference type="CDD" id="cd18793">
    <property type="entry name" value="SF2_C_SNF"/>
    <property type="match status" value="1"/>
</dbReference>
<feature type="compositionally biased region" description="Low complexity" evidence="12">
    <location>
        <begin position="1570"/>
        <end position="1581"/>
    </location>
</feature>
<evidence type="ECO:0000256" key="11">
    <source>
        <dbReference type="ARBA" id="ARBA00023242"/>
    </source>
</evidence>
<dbReference type="SMART" id="SM00487">
    <property type="entry name" value="DEXDc"/>
    <property type="match status" value="1"/>
</dbReference>
<keyword evidence="9" id="KW-0238">DNA-binding</keyword>
<feature type="compositionally biased region" description="Acidic residues" evidence="12">
    <location>
        <begin position="578"/>
        <end position="589"/>
    </location>
</feature>
<comment type="subcellular location">
    <subcellularLocation>
        <location evidence="1">Nucleus</location>
    </subcellularLocation>
</comment>
<keyword evidence="6" id="KW-0347">Helicase</keyword>
<keyword evidence="5" id="KW-0378">Hydrolase</keyword>
<feature type="compositionally biased region" description="Acidic residues" evidence="12">
    <location>
        <begin position="531"/>
        <end position="549"/>
    </location>
</feature>
<feature type="region of interest" description="Disordered" evidence="12">
    <location>
        <begin position="834"/>
        <end position="956"/>
    </location>
</feature>
<feature type="compositionally biased region" description="Basic and acidic residues" evidence="12">
    <location>
        <begin position="340"/>
        <end position="350"/>
    </location>
</feature>
<feature type="compositionally biased region" description="Polar residues" evidence="12">
    <location>
        <begin position="1069"/>
        <end position="1084"/>
    </location>
</feature>
<keyword evidence="7" id="KW-0067">ATP-binding</keyword>
<dbReference type="Gene3D" id="3.40.50.300">
    <property type="entry name" value="P-loop containing nucleotide triphosphate hydrolases"/>
    <property type="match status" value="1"/>
</dbReference>
<evidence type="ECO:0000256" key="1">
    <source>
        <dbReference type="ARBA" id="ARBA00004123"/>
    </source>
</evidence>
<dbReference type="PANTHER" id="PTHR45685">
    <property type="entry name" value="HELICASE SRCAP-RELATED"/>
    <property type="match status" value="1"/>
</dbReference>
<evidence type="ECO:0000256" key="3">
    <source>
        <dbReference type="ARBA" id="ARBA00012551"/>
    </source>
</evidence>
<accession>A0A8H3YGZ6</accession>
<dbReference type="GO" id="GO:0003677">
    <property type="term" value="F:DNA binding"/>
    <property type="evidence" value="ECO:0007669"/>
    <property type="project" value="UniProtKB-KW"/>
</dbReference>
<keyword evidence="4" id="KW-0547">Nucleotide-binding</keyword>
<evidence type="ECO:0000259" key="13">
    <source>
        <dbReference type="PROSITE" id="PS51192"/>
    </source>
</evidence>
<feature type="compositionally biased region" description="Low complexity" evidence="12">
    <location>
        <begin position="364"/>
        <end position="374"/>
    </location>
</feature>
<dbReference type="GO" id="GO:0005524">
    <property type="term" value="F:ATP binding"/>
    <property type="evidence" value="ECO:0007669"/>
    <property type="project" value="UniProtKB-KW"/>
</dbReference>
<feature type="compositionally biased region" description="Basic and acidic residues" evidence="12">
    <location>
        <begin position="478"/>
        <end position="488"/>
    </location>
</feature>
<feature type="compositionally biased region" description="Basic and acidic residues" evidence="12">
    <location>
        <begin position="269"/>
        <end position="281"/>
    </location>
</feature>
<comment type="similarity">
    <text evidence="2">Belongs to the SNF2/RAD54 helicase family. SWR1 subfamily.</text>
</comment>
<dbReference type="InterPro" id="IPR001650">
    <property type="entry name" value="Helicase_C-like"/>
</dbReference>
<feature type="compositionally biased region" description="Polar residues" evidence="12">
    <location>
        <begin position="661"/>
        <end position="672"/>
    </location>
</feature>
<dbReference type="GO" id="GO:0042393">
    <property type="term" value="F:histone binding"/>
    <property type="evidence" value="ECO:0007669"/>
    <property type="project" value="TreeGrafter"/>
</dbReference>
<feature type="compositionally biased region" description="Low complexity" evidence="12">
    <location>
        <begin position="562"/>
        <end position="573"/>
    </location>
</feature>
<dbReference type="FunFam" id="3.40.50.10810:FF:000005">
    <property type="entry name" value="Photoperiod-independent early flowering 1"/>
    <property type="match status" value="1"/>
</dbReference>
<dbReference type="EC" id="3.6.4.12" evidence="3"/>
<feature type="compositionally biased region" description="Basic and acidic residues" evidence="12">
    <location>
        <begin position="177"/>
        <end position="193"/>
    </location>
</feature>
<evidence type="ECO:0000256" key="4">
    <source>
        <dbReference type="ARBA" id="ARBA00022741"/>
    </source>
</evidence>
<reference evidence="15" key="1">
    <citation type="submission" date="2020-07" db="EMBL/GenBank/DDBJ databases">
        <title>Draft Genome Sequence of a Deep-Sea Yeast, Naganishia (Cryptococcus) liquefaciens strain N6.</title>
        <authorList>
            <person name="Han Y.W."/>
            <person name="Kajitani R."/>
            <person name="Morimoto H."/>
            <person name="Parhat M."/>
            <person name="Tsubouchi H."/>
            <person name="Bakenova O."/>
            <person name="Ogata M."/>
            <person name="Argunhan B."/>
            <person name="Aoki R."/>
            <person name="Kajiwara S."/>
            <person name="Itoh T."/>
            <person name="Iwasaki H."/>
        </authorList>
    </citation>
    <scope>NUCLEOTIDE SEQUENCE</scope>
    <source>
        <strain evidence="15">N6</strain>
    </source>
</reference>
<proteinExistence type="inferred from homology"/>
<feature type="compositionally biased region" description="Basic and acidic residues" evidence="12">
    <location>
        <begin position="25"/>
        <end position="34"/>
    </location>
</feature>
<feature type="region of interest" description="Disordered" evidence="12">
    <location>
        <begin position="2378"/>
        <end position="2397"/>
    </location>
</feature>
<keyword evidence="8" id="KW-0156">Chromatin regulator</keyword>
<dbReference type="Proteomes" id="UP000620104">
    <property type="component" value="Unassembled WGS sequence"/>
</dbReference>
<feature type="domain" description="Helicase ATP-binding" evidence="13">
    <location>
        <begin position="1620"/>
        <end position="1785"/>
    </location>
</feature>
<dbReference type="InterPro" id="IPR050520">
    <property type="entry name" value="INO80/SWR1_helicase"/>
</dbReference>
<dbReference type="Pfam" id="PF00271">
    <property type="entry name" value="Helicase_C"/>
    <property type="match status" value="1"/>
</dbReference>
<evidence type="ECO:0000256" key="10">
    <source>
        <dbReference type="ARBA" id="ARBA00023159"/>
    </source>
</evidence>
<feature type="region of interest" description="Disordered" evidence="12">
    <location>
        <begin position="2307"/>
        <end position="2334"/>
    </location>
</feature>
<evidence type="ECO:0000256" key="12">
    <source>
        <dbReference type="SAM" id="MobiDB-lite"/>
    </source>
</evidence>
<keyword evidence="16" id="KW-1185">Reference proteome</keyword>
<keyword evidence="10" id="KW-0010">Activator</keyword>
<dbReference type="Gene3D" id="3.40.50.10810">
    <property type="entry name" value="Tandem AAA-ATPase domain"/>
    <property type="match status" value="1"/>
</dbReference>
<sequence>MDTSVRPVDAERRPTPHEPLWSRPPPREQSRSGDGEDAIGGGEKGNPVGRSRQVARSPSIELIEETPRGISKPTQGNGRPVPGPSTTSRIIPSNEATSRIVPSNDSLAAGPSSHPSPARPLHTVPHRTLPPKYRLSDARQPVIFDLSSKSRPVRQVVETGAGILESGYAPLSGVESRMGKKSGDRRDEGRREMGLVGRNGVRAFPSREASDGREVEGRERMDGPSRNGHPQQGKWTSPVQTKVPRHHHRGDATDFATDERPVRVKPIRRRDESDFSDERPMRPKVRRRRDASDDSADDRPARRKTPHRAVHEPRNVLPDVSRRVRLREDRDSVSPPARNTQKDSHRRVDSTRSASPPLSRRVLAESSTTTTTRLPRPKPKPRRPDPARDESMAESMEEKSVQRLPRPKAKPRRLEARREASPLAQARRKEVQVDTDRRRPRVERMPSSESDPEYDEPDYDEPPPPPILAPQARPTAPSRDRLPPKKDFGAFLKRVHAKKGGAVVAPPSRHVEGPIPGLNRWRKIAMAAEREEQEDETEGSEEDELESEDGYQLGMEAEETSLPLLREPLPVRLNDGDGGFDEQEESEDEPPTHNPPRQRAESRKPLRRPRSKAVAGKVPAGRAEVRNAAASPSPPRPLGERRSSMPSRPASQRLPPPPISSPRQDFSPSLETTPPPPVKSRRQVYGPPSMKALRLAEKQAEMKKLIDAHDTLVREMFHLFNFKTMVVGYDPAEAKKETSKVWSDYKAQYDLVNKYITSNPYAEYQAAEDAGLSRRTTRRKIEQQLNQLPLEVLLGIPPELRIIKEESDHEMGKEVHMGIGGRRISKGKEVVRDFGSRAPSRSVTAPPNRPRSAPIALETMPPTPVEATSTTASEEPLPPMPEETFLRMDLGPRQISPAYEPSPQPVTQSPSPSIAAQDPFPPLSGPRLVRASSRPLKEERSTKKQRTEVPAGGEDEMMLDMEFFQDLHGMNADRLAEMARETLHAPVVPQQAETARPVAIPSPVTPPHSSTAPRPAEIQPSAEAPPRPETPGLMESPLVESVHLARTPFQEGDIPLPETVSVDAPLVASETTSRSSPQPVSVATSLPLVNDSPPQTPPRPRYTCPEQFPAHRPPVVPAAHVIFASPITTAFPRGCDVPSVFPAGILASVMLEADGEELSKEDLERMARDRVELMRKVAALQELGRTRASQVPAQDKAAGPCPAQSQTRHALLLKDVLRFRAHVFREDKQKAIQLKRITKAIQGYFSGSTKVLAPPHANMERKRRALGREVAKMVRLKWKEAAQYVRLRKEAAAKAEQERIGRENMNKILERSEKMLRNRARRKRIKENPRRETSEEPMSSRPDHLSRQISAALEDRAANVADRVNDAENEATAELCVKEEEATKVHERSSWSIQFPTSGNCRSPSQESWDWNRAFVDIPILSDAEKKSYRSAWEPDCLIATQVPSEISGDALPAQTVQTLSVSLVDPPPETNQQAIESTFEITAEEEEQDRRFDEEMLLQHKQMVDSDDEDAGLLEDAELPIEELLARYNYKLDDISVSENTHHGSGAFNSETHSSADSDDEEDRLNIDESVAAPSESSSKSESDQDTNADTDAEQPVALPCLLRANLRPYQRTGLSWLARLYREKTNAILADEMGLGKTLQTIALLAHLACDQQEWGPHLIIVPTSVILNWEMEFKKFLPGFKVLAYFGSQQERKERRKGWFAPDAFQVCITSYQIAIADQAIFRRRHWQYLVLDEAHNIKNFRSQRWQTLLGFKSERRLLLTGTPLQNNLMELWSLMYFLMPAGLSAAYEGKEFADHREFSDWFSNPMEKAVESGDGISAEARETVNRLHLILRPFILRRLKAEVEKQLPAKVEHTVYCNLSKRQQYLYDEFMSRSSTRHNLVNGGYLGIANCLMQLRKVCNHPDLFEVRPIATSFAMQKSVVSAFRDAFIACKIARPVPLDTLQLNEFEFEHHGSGSSTRMEASARARLDATTKLLQGEITVKRKIPVKDTRTMEGWKVYQAYQKGLAVRTRWQRIRDINRQRCSIRPIICHDMLRAVRIVSGQSAPGNETPGIVLSPAQRLARTWPLLRQFAVIPPKATAFEPTMVLSEELQLRVRAHDFQAATDILHPAAVKLQIAFPDKTLLQYDCGKLQTLAEMLKTLRAGGHRVLIFTQMTKMLDILETFLSHAGYRYSRLDGSTKVEDRLLITERFNNNPRIFAFIASTRSGGVGINLTGADTVIFYDNEFNPAMDKQAMDRAHRIGQTREVHIYRLVTRHTVEENMLKKANQKRLLDDVVMQAGDFTTDYLAGKKLRSRNDLREMLGEDVDQSRAQDGPQPDLENPDPRSRADSVVTVDEREIQIAFEQAQDTEDMEAGREAAKELELEDSDFATDFAQNDSHGQVDPGVQPQGEAAAGLQMDDCGAVEEYMVRYVEEEWSFFS</sequence>
<feature type="compositionally biased region" description="Basic and acidic residues" evidence="12">
    <location>
        <begin position="208"/>
        <end position="223"/>
    </location>
</feature>
<dbReference type="GO" id="GO:0000812">
    <property type="term" value="C:Swr1 complex"/>
    <property type="evidence" value="ECO:0007669"/>
    <property type="project" value="TreeGrafter"/>
</dbReference>
<dbReference type="Pfam" id="PF00176">
    <property type="entry name" value="SNF2-rel_dom"/>
    <property type="match status" value="1"/>
</dbReference>
<comment type="caution">
    <text evidence="15">The sequence shown here is derived from an EMBL/GenBank/DDBJ whole genome shotgun (WGS) entry which is preliminary data.</text>
</comment>
<feature type="compositionally biased region" description="Acidic residues" evidence="12">
    <location>
        <begin position="450"/>
        <end position="461"/>
    </location>
</feature>
<organism evidence="15 16">
    <name type="scientific">Naganishia liquefaciens</name>
    <dbReference type="NCBI Taxonomy" id="104408"/>
    <lineage>
        <taxon>Eukaryota</taxon>
        <taxon>Fungi</taxon>
        <taxon>Dikarya</taxon>
        <taxon>Basidiomycota</taxon>
        <taxon>Agaricomycotina</taxon>
        <taxon>Tremellomycetes</taxon>
        <taxon>Filobasidiales</taxon>
        <taxon>Filobasidiaceae</taxon>
        <taxon>Naganishia</taxon>
    </lineage>
</organism>
<protein>
    <recommendedName>
        <fullName evidence="3">DNA helicase</fullName>
        <ecNumber evidence="3">3.6.4.12</ecNumber>
    </recommendedName>
</protein>
<dbReference type="EMBL" id="BLZA01000043">
    <property type="protein sequence ID" value="GHJ89410.1"/>
    <property type="molecule type" value="Genomic_DNA"/>
</dbReference>
<feature type="region of interest" description="Disordered" evidence="12">
    <location>
        <begin position="1311"/>
        <end position="1345"/>
    </location>
</feature>
<feature type="region of interest" description="Disordered" evidence="12">
    <location>
        <begin position="994"/>
        <end position="1034"/>
    </location>
</feature>
<feature type="compositionally biased region" description="Basic and acidic residues" evidence="12">
    <location>
        <begin position="382"/>
        <end position="401"/>
    </location>
</feature>
<evidence type="ECO:0000256" key="2">
    <source>
        <dbReference type="ARBA" id="ARBA00009220"/>
    </source>
</evidence>
<dbReference type="PROSITE" id="PS51194">
    <property type="entry name" value="HELICASE_CTER"/>
    <property type="match status" value="1"/>
</dbReference>
<evidence type="ECO:0000256" key="5">
    <source>
        <dbReference type="ARBA" id="ARBA00022801"/>
    </source>
</evidence>
<feature type="compositionally biased region" description="Acidic residues" evidence="12">
    <location>
        <begin position="1585"/>
        <end position="1594"/>
    </location>
</feature>
<feature type="compositionally biased region" description="Polar residues" evidence="12">
    <location>
        <begin position="84"/>
        <end position="106"/>
    </location>
</feature>
<dbReference type="GO" id="GO:0006338">
    <property type="term" value="P:chromatin remodeling"/>
    <property type="evidence" value="ECO:0007669"/>
    <property type="project" value="TreeGrafter"/>
</dbReference>
<dbReference type="InterPro" id="IPR014001">
    <property type="entry name" value="Helicase_ATP-bd"/>
</dbReference>
<evidence type="ECO:0000313" key="16">
    <source>
        <dbReference type="Proteomes" id="UP000620104"/>
    </source>
</evidence>
<evidence type="ECO:0000313" key="15">
    <source>
        <dbReference type="EMBL" id="GHJ89410.1"/>
    </source>
</evidence>
<feature type="compositionally biased region" description="Basic and acidic residues" evidence="12">
    <location>
        <begin position="935"/>
        <end position="947"/>
    </location>
</feature>
<feature type="region of interest" description="Disordered" evidence="12">
    <location>
        <begin position="522"/>
        <end position="685"/>
    </location>
</feature>